<gene>
    <name evidence="1" type="ORF">GCM10010211_68460</name>
</gene>
<keyword evidence="2" id="KW-1185">Reference proteome</keyword>
<dbReference type="EMBL" id="BMRP01000039">
    <property type="protein sequence ID" value="GGU91974.1"/>
    <property type="molecule type" value="Genomic_DNA"/>
</dbReference>
<sequence length="62" mass="7020">MDAPTHGTDPHHQVPHHQDPYLVVSSDCHAGLPTEEYCPYLDSRFHRPFTSSWPAGRPGARR</sequence>
<name>A0ABQ2VNB4_9ACTN</name>
<proteinExistence type="predicted"/>
<dbReference type="Proteomes" id="UP000654471">
    <property type="component" value="Unassembled WGS sequence"/>
</dbReference>
<evidence type="ECO:0000313" key="2">
    <source>
        <dbReference type="Proteomes" id="UP000654471"/>
    </source>
</evidence>
<accession>A0ABQ2VNB4</accession>
<evidence type="ECO:0008006" key="3">
    <source>
        <dbReference type="Google" id="ProtNLM"/>
    </source>
</evidence>
<comment type="caution">
    <text evidence="1">The sequence shown here is derived from an EMBL/GenBank/DDBJ whole genome shotgun (WGS) entry which is preliminary data.</text>
</comment>
<reference evidence="2" key="1">
    <citation type="journal article" date="2019" name="Int. J. Syst. Evol. Microbiol.">
        <title>The Global Catalogue of Microorganisms (GCM) 10K type strain sequencing project: providing services to taxonomists for standard genome sequencing and annotation.</title>
        <authorList>
            <consortium name="The Broad Institute Genomics Platform"/>
            <consortium name="The Broad Institute Genome Sequencing Center for Infectious Disease"/>
            <person name="Wu L."/>
            <person name="Ma J."/>
        </authorList>
    </citation>
    <scope>NUCLEOTIDE SEQUENCE [LARGE SCALE GENOMIC DNA]</scope>
    <source>
        <strain evidence="2">JCM 3399</strain>
    </source>
</reference>
<organism evidence="1 2">
    <name type="scientific">Streptomyces albospinus</name>
    <dbReference type="NCBI Taxonomy" id="285515"/>
    <lineage>
        <taxon>Bacteria</taxon>
        <taxon>Bacillati</taxon>
        <taxon>Actinomycetota</taxon>
        <taxon>Actinomycetes</taxon>
        <taxon>Kitasatosporales</taxon>
        <taxon>Streptomycetaceae</taxon>
        <taxon>Streptomyces</taxon>
    </lineage>
</organism>
<protein>
    <recommendedName>
        <fullName evidence="3">Amidohydrolase</fullName>
    </recommendedName>
</protein>
<evidence type="ECO:0000313" key="1">
    <source>
        <dbReference type="EMBL" id="GGU91974.1"/>
    </source>
</evidence>